<accession>A0A1H8NW37</accession>
<evidence type="ECO:0000256" key="1">
    <source>
        <dbReference type="ARBA" id="ARBA00023015"/>
    </source>
</evidence>
<dbReference type="PANTHER" id="PTHR44688:SF16">
    <property type="entry name" value="DNA-BINDING TRANSCRIPTIONAL ACTIVATOR DEVR_DOSR"/>
    <property type="match status" value="1"/>
</dbReference>
<keyword evidence="6" id="KW-1185">Reference proteome</keyword>
<proteinExistence type="predicted"/>
<dbReference type="PRINTS" id="PR00038">
    <property type="entry name" value="HTHLUXR"/>
</dbReference>
<dbReference type="SMART" id="SM00421">
    <property type="entry name" value="HTH_LUXR"/>
    <property type="match status" value="1"/>
</dbReference>
<dbReference type="CDD" id="cd06170">
    <property type="entry name" value="LuxR_C_like"/>
    <property type="match status" value="1"/>
</dbReference>
<dbReference type="OrthoDB" id="3170288at2"/>
<keyword evidence="1" id="KW-0805">Transcription regulation</keyword>
<dbReference type="GO" id="GO:0006355">
    <property type="term" value="P:regulation of DNA-templated transcription"/>
    <property type="evidence" value="ECO:0007669"/>
    <property type="project" value="InterPro"/>
</dbReference>
<dbReference type="Pfam" id="PF00196">
    <property type="entry name" value="GerE"/>
    <property type="match status" value="1"/>
</dbReference>
<dbReference type="InterPro" id="IPR036388">
    <property type="entry name" value="WH-like_DNA-bd_sf"/>
</dbReference>
<dbReference type="Gene3D" id="1.10.10.10">
    <property type="entry name" value="Winged helix-like DNA-binding domain superfamily/Winged helix DNA-binding domain"/>
    <property type="match status" value="1"/>
</dbReference>
<keyword evidence="3" id="KW-0804">Transcription</keyword>
<evidence type="ECO:0000256" key="3">
    <source>
        <dbReference type="ARBA" id="ARBA00023163"/>
    </source>
</evidence>
<reference evidence="6" key="1">
    <citation type="submission" date="2016-10" db="EMBL/GenBank/DDBJ databases">
        <authorList>
            <person name="Varghese N."/>
            <person name="Submissions S."/>
        </authorList>
    </citation>
    <scope>NUCLEOTIDE SEQUENCE [LARGE SCALE GENOMIC DNA]</scope>
    <source>
        <strain evidence="6">DSM 123</strain>
    </source>
</reference>
<gene>
    <name evidence="5" type="ORF">SAMN05444123_102290</name>
</gene>
<name>A0A1H8NW37_9BRAD</name>
<dbReference type="GO" id="GO:0003677">
    <property type="term" value="F:DNA binding"/>
    <property type="evidence" value="ECO:0007669"/>
    <property type="project" value="UniProtKB-KW"/>
</dbReference>
<dbReference type="Proteomes" id="UP000199615">
    <property type="component" value="Unassembled WGS sequence"/>
</dbReference>
<feature type="domain" description="HTH luxR-type" evidence="4">
    <location>
        <begin position="234"/>
        <end position="299"/>
    </location>
</feature>
<dbReference type="SUPFAM" id="SSF46894">
    <property type="entry name" value="C-terminal effector domain of the bipartite response regulators"/>
    <property type="match status" value="1"/>
</dbReference>
<dbReference type="AlphaFoldDB" id="A0A1H8NW37"/>
<dbReference type="RefSeq" id="WP_092682111.1">
    <property type="nucleotide sequence ID" value="NZ_FODT01000002.1"/>
</dbReference>
<protein>
    <submittedName>
        <fullName evidence="5">GAF modulated transcriptional regulator, LuxR family</fullName>
    </submittedName>
</protein>
<evidence type="ECO:0000313" key="5">
    <source>
        <dbReference type="EMBL" id="SEO33603.1"/>
    </source>
</evidence>
<dbReference type="PROSITE" id="PS50043">
    <property type="entry name" value="HTH_LUXR_2"/>
    <property type="match status" value="1"/>
</dbReference>
<evidence type="ECO:0000256" key="2">
    <source>
        <dbReference type="ARBA" id="ARBA00023125"/>
    </source>
</evidence>
<keyword evidence="2" id="KW-0238">DNA-binding</keyword>
<dbReference type="PANTHER" id="PTHR44688">
    <property type="entry name" value="DNA-BINDING TRANSCRIPTIONAL ACTIVATOR DEVR_DOSR"/>
    <property type="match status" value="1"/>
</dbReference>
<sequence>MGADKASGLLAAQIVSLRHLIAFDAVQVLCRPAPQDNHLILLCEGYGCASRRALAEAFPALYPPGFTELFSPGDGLPPSICESDDVMQPAFRATEIYIEALSREGFQDGLTIELRSGTDYFGLAHFSARRPTTFTRDVRMMARGFQVSLEATLGSLMPRPDKAIVAVLRRRGNALVAVEAVRDQGSVVTNRLLTTLSCLPPEAMPLQCCWVCERPYLLKATPVGNEDLLIELLPQPLPVGLSYREMVVLSWLMIGMADRDIAAEMFISERTVHSHVTALLRKLKVKRRSQAAIIAALNRWFIPDPAGKIASGYASVMR</sequence>
<organism evidence="5 6">
    <name type="scientific">Rhodopseudomonas pseudopalustris</name>
    <dbReference type="NCBI Taxonomy" id="1513892"/>
    <lineage>
        <taxon>Bacteria</taxon>
        <taxon>Pseudomonadati</taxon>
        <taxon>Pseudomonadota</taxon>
        <taxon>Alphaproteobacteria</taxon>
        <taxon>Hyphomicrobiales</taxon>
        <taxon>Nitrobacteraceae</taxon>
        <taxon>Rhodopseudomonas</taxon>
    </lineage>
</organism>
<dbReference type="InterPro" id="IPR016032">
    <property type="entry name" value="Sig_transdc_resp-reg_C-effctor"/>
</dbReference>
<evidence type="ECO:0000313" key="6">
    <source>
        <dbReference type="Proteomes" id="UP000199615"/>
    </source>
</evidence>
<dbReference type="InterPro" id="IPR000792">
    <property type="entry name" value="Tscrpt_reg_LuxR_C"/>
</dbReference>
<dbReference type="EMBL" id="FODT01000002">
    <property type="protein sequence ID" value="SEO33603.1"/>
    <property type="molecule type" value="Genomic_DNA"/>
</dbReference>
<evidence type="ECO:0000259" key="4">
    <source>
        <dbReference type="PROSITE" id="PS50043"/>
    </source>
</evidence>